<evidence type="ECO:0000313" key="11">
    <source>
        <dbReference type="Proteomes" id="UP000318582"/>
    </source>
</evidence>
<dbReference type="InterPro" id="IPR000340">
    <property type="entry name" value="Dual-sp_phosphatase_cat-dom"/>
</dbReference>
<dbReference type="InterPro" id="IPR029021">
    <property type="entry name" value="Prot-tyrosine_phosphatase-like"/>
</dbReference>
<keyword evidence="6" id="KW-0131">Cell cycle</keyword>
<feature type="compositionally biased region" description="Low complexity" evidence="7">
    <location>
        <begin position="522"/>
        <end position="531"/>
    </location>
</feature>
<dbReference type="Pfam" id="PF14671">
    <property type="entry name" value="DSPn"/>
    <property type="match status" value="1"/>
</dbReference>
<comment type="caution">
    <text evidence="10">The sequence shown here is derived from an EMBL/GenBank/DDBJ whole genome shotgun (WGS) entry which is preliminary data.</text>
</comment>
<dbReference type="GO" id="GO:0051301">
    <property type="term" value="P:cell division"/>
    <property type="evidence" value="ECO:0007669"/>
    <property type="project" value="UniProtKB-KW"/>
</dbReference>
<dbReference type="Pfam" id="PF00782">
    <property type="entry name" value="DSPc"/>
    <property type="match status" value="1"/>
</dbReference>
<feature type="compositionally biased region" description="Polar residues" evidence="7">
    <location>
        <begin position="639"/>
        <end position="648"/>
    </location>
</feature>
<accession>A0A507DXT3</accession>
<sequence>MPYSTAPLVHHATSASSADILGSAREFIKDKLYFTTLTHAPATYPDAHFFSIDHTLVYISFFSDFGPNNLAHVIRFCDLVEDKMVNPRMADKKLCLYSSHDSDKRANAAFLICAYMMLVHGQPPDAAFAPLASLSPPFVPYRDAGYGAATYHITILDCLRGLFKALTLGLVDVDAVDVEEYEFYEKVENGDLNWVTSKFLALASPKDEGTTTPGGARGAAGGQVVVPSGTGYQGRPSAASQGWTGGLVSLISRVGGGATTAHQPPTRTHSRFQPAYTLPSLIHYLLTHNLTTLIRLNNRTYDRTPLVAAGITHIELYFPDGTTPPDGILARFLDICETTAGPVAVHCKAGLGRTGTLIAAYLMRHYKMTASEVIGLLRVLRPGSVVGPQQNYLQSMQAKLHKMHPTAPLPPHISLLTQPTYPALQRWKKRRSSVSTTTTATATTASHFHPTSPTSHHSELAALERLSLSDSDHVARRLSQMTLHNNNASTNSVVNGADRRLEAERKGESVNGVQQMPIPGQPRKAPAPARSDSARVRRADNMVDAEGEIRQQVLAAKDLAGKTNPPPTSSRPTTAPTSSSSSFGNYTTSRPAYHNHHQNQTPNRTSNNTSLSSLQPRSEKTKDKTETDKETAAFVVVGKNTNKNTQPRVVTGGGPGQGESK</sequence>
<evidence type="ECO:0000259" key="9">
    <source>
        <dbReference type="PROSITE" id="PS50056"/>
    </source>
</evidence>
<keyword evidence="3" id="KW-0132">Cell division</keyword>
<dbReference type="PROSITE" id="PS50056">
    <property type="entry name" value="TYR_PHOSPHATASE_2"/>
    <property type="match status" value="1"/>
</dbReference>
<evidence type="ECO:0000256" key="1">
    <source>
        <dbReference type="ARBA" id="ARBA00007315"/>
    </source>
</evidence>
<evidence type="ECO:0000256" key="5">
    <source>
        <dbReference type="ARBA" id="ARBA00022912"/>
    </source>
</evidence>
<evidence type="ECO:0000256" key="3">
    <source>
        <dbReference type="ARBA" id="ARBA00022618"/>
    </source>
</evidence>
<feature type="compositionally biased region" description="Gly residues" evidence="7">
    <location>
        <begin position="651"/>
        <end position="661"/>
    </location>
</feature>
<gene>
    <name evidence="10" type="ORF">PhCBS80983_g04480</name>
</gene>
<feature type="domain" description="Tyrosine-protein phosphatase" evidence="8">
    <location>
        <begin position="263"/>
        <end position="405"/>
    </location>
</feature>
<dbReference type="InterPro" id="IPR016130">
    <property type="entry name" value="Tyr_Pase_AS"/>
</dbReference>
<dbReference type="InterPro" id="IPR029260">
    <property type="entry name" value="DSPn"/>
</dbReference>
<evidence type="ECO:0000256" key="6">
    <source>
        <dbReference type="ARBA" id="ARBA00023306"/>
    </source>
</evidence>
<organism evidence="10 11">
    <name type="scientific">Powellomyces hirtus</name>
    <dbReference type="NCBI Taxonomy" id="109895"/>
    <lineage>
        <taxon>Eukaryota</taxon>
        <taxon>Fungi</taxon>
        <taxon>Fungi incertae sedis</taxon>
        <taxon>Chytridiomycota</taxon>
        <taxon>Chytridiomycota incertae sedis</taxon>
        <taxon>Chytridiomycetes</taxon>
        <taxon>Spizellomycetales</taxon>
        <taxon>Powellomycetaceae</taxon>
        <taxon>Powellomyces</taxon>
    </lineage>
</organism>
<keyword evidence="11" id="KW-1185">Reference proteome</keyword>
<feature type="domain" description="Tyrosine specific protein phosphatases" evidence="9">
    <location>
        <begin position="330"/>
        <end position="392"/>
    </location>
</feature>
<dbReference type="InterPro" id="IPR020422">
    <property type="entry name" value="TYR_PHOSPHATASE_DUAL_dom"/>
</dbReference>
<dbReference type="EMBL" id="QEAQ01000072">
    <property type="protein sequence ID" value="TPX56534.1"/>
    <property type="molecule type" value="Genomic_DNA"/>
</dbReference>
<dbReference type="EC" id="3.1.3.48" evidence="2"/>
<dbReference type="InterPro" id="IPR003595">
    <property type="entry name" value="Tyr_Pase_cat"/>
</dbReference>
<dbReference type="PROSITE" id="PS00383">
    <property type="entry name" value="TYR_PHOSPHATASE_1"/>
    <property type="match status" value="1"/>
</dbReference>
<dbReference type="GO" id="GO:0004725">
    <property type="term" value="F:protein tyrosine phosphatase activity"/>
    <property type="evidence" value="ECO:0007669"/>
    <property type="project" value="UniProtKB-EC"/>
</dbReference>
<name>A0A507DXT3_9FUNG</name>
<feature type="compositionally biased region" description="Low complexity" evidence="7">
    <location>
        <begin position="570"/>
        <end position="582"/>
    </location>
</feature>
<dbReference type="SUPFAM" id="SSF52799">
    <property type="entry name" value="(Phosphotyrosine protein) phosphatases II"/>
    <property type="match status" value="2"/>
</dbReference>
<feature type="compositionally biased region" description="Low complexity" evidence="7">
    <location>
        <begin position="436"/>
        <end position="455"/>
    </location>
</feature>
<dbReference type="CDD" id="cd14499">
    <property type="entry name" value="CDC14_C"/>
    <property type="match status" value="1"/>
</dbReference>
<dbReference type="SMART" id="SM00195">
    <property type="entry name" value="DSPc"/>
    <property type="match status" value="1"/>
</dbReference>
<feature type="compositionally biased region" description="Low complexity" evidence="7">
    <location>
        <begin position="605"/>
        <end position="614"/>
    </location>
</feature>
<evidence type="ECO:0000256" key="7">
    <source>
        <dbReference type="SAM" id="MobiDB-lite"/>
    </source>
</evidence>
<comment type="similarity">
    <text evidence="1">Belongs to the protein-tyrosine phosphatase family. Non-receptor class CDC14 subfamily.</text>
</comment>
<evidence type="ECO:0000256" key="4">
    <source>
        <dbReference type="ARBA" id="ARBA00022801"/>
    </source>
</evidence>
<evidence type="ECO:0000259" key="8">
    <source>
        <dbReference type="PROSITE" id="PS50054"/>
    </source>
</evidence>
<keyword evidence="5" id="KW-0904">Protein phosphatase</keyword>
<feature type="region of interest" description="Disordered" evidence="7">
    <location>
        <begin position="427"/>
        <end position="455"/>
    </location>
</feature>
<proteinExistence type="inferred from homology"/>
<dbReference type="PROSITE" id="PS50054">
    <property type="entry name" value="TYR_PHOSPHATASE_DUAL"/>
    <property type="match status" value="1"/>
</dbReference>
<dbReference type="Gene3D" id="3.90.190.10">
    <property type="entry name" value="Protein tyrosine phosphatase superfamily"/>
    <property type="match status" value="2"/>
</dbReference>
<dbReference type="InterPro" id="IPR050561">
    <property type="entry name" value="PTP"/>
</dbReference>
<dbReference type="AlphaFoldDB" id="A0A507DXT3"/>
<dbReference type="SMART" id="SM00404">
    <property type="entry name" value="PTPc_motif"/>
    <property type="match status" value="1"/>
</dbReference>
<dbReference type="CDD" id="cd17657">
    <property type="entry name" value="CDC14_N"/>
    <property type="match status" value="1"/>
</dbReference>
<dbReference type="STRING" id="109895.A0A507DXT3"/>
<feature type="compositionally biased region" description="Basic and acidic residues" evidence="7">
    <location>
        <begin position="617"/>
        <end position="631"/>
    </location>
</feature>
<dbReference type="PANTHER" id="PTHR23339">
    <property type="entry name" value="TYROSINE SPECIFIC PROTEIN PHOSPHATASE AND DUAL SPECIFICITY PROTEIN PHOSPHATASE"/>
    <property type="match status" value="1"/>
</dbReference>
<feature type="region of interest" description="Disordered" evidence="7">
    <location>
        <begin position="556"/>
        <end position="661"/>
    </location>
</feature>
<dbReference type="Proteomes" id="UP000318582">
    <property type="component" value="Unassembled WGS sequence"/>
</dbReference>
<feature type="region of interest" description="Disordered" evidence="7">
    <location>
        <begin position="502"/>
        <end position="537"/>
    </location>
</feature>
<evidence type="ECO:0000313" key="10">
    <source>
        <dbReference type="EMBL" id="TPX56534.1"/>
    </source>
</evidence>
<keyword evidence="4" id="KW-0378">Hydrolase</keyword>
<reference evidence="10 11" key="1">
    <citation type="journal article" date="2019" name="Sci. Rep.">
        <title>Comparative genomics of chytrid fungi reveal insights into the obligate biotrophic and pathogenic lifestyle of Synchytrium endobioticum.</title>
        <authorList>
            <person name="van de Vossenberg B.T.L.H."/>
            <person name="Warris S."/>
            <person name="Nguyen H.D.T."/>
            <person name="van Gent-Pelzer M.P.E."/>
            <person name="Joly D.L."/>
            <person name="van de Geest H.C."/>
            <person name="Bonants P.J.M."/>
            <person name="Smith D.S."/>
            <person name="Levesque C.A."/>
            <person name="van der Lee T.A.J."/>
        </authorList>
    </citation>
    <scope>NUCLEOTIDE SEQUENCE [LARGE SCALE GENOMIC DNA]</scope>
    <source>
        <strain evidence="10 11">CBS 809.83</strain>
    </source>
</reference>
<dbReference type="InterPro" id="IPR044506">
    <property type="entry name" value="CDC14_C"/>
</dbReference>
<protein>
    <recommendedName>
        <fullName evidence="2">protein-tyrosine-phosphatase</fullName>
        <ecNumber evidence="2">3.1.3.48</ecNumber>
    </recommendedName>
</protein>
<evidence type="ECO:0000256" key="2">
    <source>
        <dbReference type="ARBA" id="ARBA00013064"/>
    </source>
</evidence>
<dbReference type="InterPro" id="IPR000387">
    <property type="entry name" value="Tyr_Pase_dom"/>
</dbReference>